<accession>A0AAW0HHC2</accession>
<organism evidence="1 2">
    <name type="scientific">Myodes glareolus</name>
    <name type="common">Bank vole</name>
    <name type="synonym">Clethrionomys glareolus</name>
    <dbReference type="NCBI Taxonomy" id="447135"/>
    <lineage>
        <taxon>Eukaryota</taxon>
        <taxon>Metazoa</taxon>
        <taxon>Chordata</taxon>
        <taxon>Craniata</taxon>
        <taxon>Vertebrata</taxon>
        <taxon>Euteleostomi</taxon>
        <taxon>Mammalia</taxon>
        <taxon>Eutheria</taxon>
        <taxon>Euarchontoglires</taxon>
        <taxon>Glires</taxon>
        <taxon>Rodentia</taxon>
        <taxon>Myomorpha</taxon>
        <taxon>Muroidea</taxon>
        <taxon>Cricetidae</taxon>
        <taxon>Arvicolinae</taxon>
        <taxon>Myodes</taxon>
    </lineage>
</organism>
<dbReference type="EMBL" id="JBBHLL010000545">
    <property type="protein sequence ID" value="KAK7800562.1"/>
    <property type="molecule type" value="Genomic_DNA"/>
</dbReference>
<sequence length="70" mass="8082">MYGFFCVALASLKRMEIRLLHLQSAGIKDYQGIRLTHHLRTPFPDKLAPVSKSIIQPVIPALMKRFFLWA</sequence>
<gene>
    <name evidence="1" type="ORF">U0070_006749</name>
</gene>
<keyword evidence="2" id="KW-1185">Reference proteome</keyword>
<protein>
    <submittedName>
        <fullName evidence="1">Uncharacterized protein</fullName>
    </submittedName>
</protein>
<reference evidence="1 2" key="1">
    <citation type="journal article" date="2023" name="bioRxiv">
        <title>Conserved and derived expression patterns and positive selection on dental genes reveal complex evolutionary context of ever-growing rodent molars.</title>
        <authorList>
            <person name="Calamari Z.T."/>
            <person name="Song A."/>
            <person name="Cohen E."/>
            <person name="Akter M."/>
            <person name="Roy R.D."/>
            <person name="Hallikas O."/>
            <person name="Christensen M.M."/>
            <person name="Li P."/>
            <person name="Marangoni P."/>
            <person name="Jernvall J."/>
            <person name="Klein O.D."/>
        </authorList>
    </citation>
    <scope>NUCLEOTIDE SEQUENCE [LARGE SCALE GENOMIC DNA]</scope>
    <source>
        <strain evidence="1">V071</strain>
    </source>
</reference>
<dbReference type="AlphaFoldDB" id="A0AAW0HHC2"/>
<proteinExistence type="predicted"/>
<name>A0AAW0HHC2_MYOGA</name>
<evidence type="ECO:0000313" key="2">
    <source>
        <dbReference type="Proteomes" id="UP001488838"/>
    </source>
</evidence>
<dbReference type="Proteomes" id="UP001488838">
    <property type="component" value="Unassembled WGS sequence"/>
</dbReference>
<comment type="caution">
    <text evidence="1">The sequence shown here is derived from an EMBL/GenBank/DDBJ whole genome shotgun (WGS) entry which is preliminary data.</text>
</comment>
<evidence type="ECO:0000313" key="1">
    <source>
        <dbReference type="EMBL" id="KAK7800562.1"/>
    </source>
</evidence>